<feature type="region of interest" description="Disordered" evidence="1">
    <location>
        <begin position="60"/>
        <end position="95"/>
    </location>
</feature>
<dbReference type="Pfam" id="PF16101">
    <property type="entry name" value="PRIMA1"/>
    <property type="match status" value="1"/>
</dbReference>
<dbReference type="InterPro" id="IPR029659">
    <property type="entry name" value="PRIMA1"/>
</dbReference>
<feature type="region of interest" description="Disordered" evidence="1">
    <location>
        <begin position="25"/>
        <end position="47"/>
    </location>
</feature>
<dbReference type="AlphaFoldDB" id="A0AA35JTF8"/>
<protein>
    <recommendedName>
        <fullName evidence="5">Proline rich membrane anchor 1</fullName>
    </recommendedName>
</protein>
<sequence length="273" mass="30220">MACPALVVQRQLCCLRSAASWPLAERGPEQPLRPRHSSQRELAASDPDWEKAFASHPSCFAGQGEAERGGGEKEKEPGGNNNNNTPNHNLETWPLPSPRVTQVAARRRHPRFPTGVMLIREVLLLLQCCWSSLLLHWTLHPIWGFIQITQGEPQKSCAKPVAEKVTDSCQQICQCRPPPLPPPPPPPPPPRLLGVPSPTVPSCPTRETWWPGPVIIIAACCTTLVFLFLVFIICYKAIKRKPLRKEENGTSRAEYAMTSSQNNKTVDANNAVV</sequence>
<feature type="compositionally biased region" description="Basic and acidic residues" evidence="1">
    <location>
        <begin position="65"/>
        <end position="77"/>
    </location>
</feature>
<evidence type="ECO:0008006" key="5">
    <source>
        <dbReference type="Google" id="ProtNLM"/>
    </source>
</evidence>
<name>A0AA35JTF8_9SAUR</name>
<accession>A0AA35JTF8</accession>
<organism evidence="3 4">
    <name type="scientific">Podarcis lilfordi</name>
    <name type="common">Lilford's wall lizard</name>
    <dbReference type="NCBI Taxonomy" id="74358"/>
    <lineage>
        <taxon>Eukaryota</taxon>
        <taxon>Metazoa</taxon>
        <taxon>Chordata</taxon>
        <taxon>Craniata</taxon>
        <taxon>Vertebrata</taxon>
        <taxon>Euteleostomi</taxon>
        <taxon>Lepidosauria</taxon>
        <taxon>Squamata</taxon>
        <taxon>Bifurcata</taxon>
        <taxon>Unidentata</taxon>
        <taxon>Episquamata</taxon>
        <taxon>Laterata</taxon>
        <taxon>Lacertibaenia</taxon>
        <taxon>Lacertidae</taxon>
        <taxon>Podarcis</taxon>
    </lineage>
</organism>
<dbReference type="Proteomes" id="UP001178461">
    <property type="component" value="Chromosome 1"/>
</dbReference>
<feature type="compositionally biased region" description="Low complexity" evidence="1">
    <location>
        <begin position="78"/>
        <end position="91"/>
    </location>
</feature>
<reference evidence="3" key="1">
    <citation type="submission" date="2022-12" db="EMBL/GenBank/DDBJ databases">
        <authorList>
            <person name="Alioto T."/>
            <person name="Alioto T."/>
            <person name="Gomez Garrido J."/>
        </authorList>
    </citation>
    <scope>NUCLEOTIDE SEQUENCE</scope>
</reference>
<evidence type="ECO:0000313" key="3">
    <source>
        <dbReference type="EMBL" id="CAI5764443.1"/>
    </source>
</evidence>
<proteinExistence type="predicted"/>
<keyword evidence="2" id="KW-0472">Membrane</keyword>
<evidence type="ECO:0000256" key="1">
    <source>
        <dbReference type="SAM" id="MobiDB-lite"/>
    </source>
</evidence>
<feature type="transmembrane region" description="Helical" evidence="2">
    <location>
        <begin position="214"/>
        <end position="235"/>
    </location>
</feature>
<dbReference type="EMBL" id="OX395126">
    <property type="protein sequence ID" value="CAI5764443.1"/>
    <property type="molecule type" value="Genomic_DNA"/>
</dbReference>
<evidence type="ECO:0000313" key="4">
    <source>
        <dbReference type="Proteomes" id="UP001178461"/>
    </source>
</evidence>
<keyword evidence="4" id="KW-1185">Reference proteome</keyword>
<keyword evidence="2" id="KW-0812">Transmembrane</keyword>
<keyword evidence="2" id="KW-1133">Transmembrane helix</keyword>
<evidence type="ECO:0000256" key="2">
    <source>
        <dbReference type="SAM" id="Phobius"/>
    </source>
</evidence>
<gene>
    <name evidence="3" type="ORF">PODLI_1B001940</name>
</gene>